<protein>
    <submittedName>
        <fullName evidence="15">Peptidase S1 and S6, chymotrypsin/Hap</fullName>
    </submittedName>
</protein>
<dbReference type="Gene3D" id="2.40.10.120">
    <property type="match status" value="1"/>
</dbReference>
<evidence type="ECO:0000256" key="9">
    <source>
        <dbReference type="ARBA" id="ARBA00022989"/>
    </source>
</evidence>
<organism evidence="15 16">
    <name type="scientific">Magnetococcus marinus (strain ATCC BAA-1437 / JCM 17883 / MC-1)</name>
    <dbReference type="NCBI Taxonomy" id="156889"/>
    <lineage>
        <taxon>Bacteria</taxon>
        <taxon>Pseudomonadati</taxon>
        <taxon>Pseudomonadota</taxon>
        <taxon>Magnetococcia</taxon>
        <taxon>Magnetococcales</taxon>
        <taxon>Magnetococcaceae</taxon>
        <taxon>Magnetococcus</taxon>
    </lineage>
</organism>
<dbReference type="PRINTS" id="PR00834">
    <property type="entry name" value="PROTEASES2C"/>
</dbReference>
<dbReference type="SMART" id="SM00228">
    <property type="entry name" value="PDZ"/>
    <property type="match status" value="2"/>
</dbReference>
<keyword evidence="3" id="KW-0091">Biomineralization</keyword>
<evidence type="ECO:0000256" key="11">
    <source>
        <dbReference type="ARBA" id="ARBA00023136"/>
    </source>
</evidence>
<dbReference type="Gene3D" id="2.30.42.60">
    <property type="match status" value="2"/>
</dbReference>
<dbReference type="PANTHER" id="PTHR22939">
    <property type="entry name" value="SERINE PROTEASE FAMILY S1C HTRA-RELATED"/>
    <property type="match status" value="1"/>
</dbReference>
<evidence type="ECO:0000256" key="13">
    <source>
        <dbReference type="SAM" id="Phobius"/>
    </source>
</evidence>
<keyword evidence="4" id="KW-0645">Protease</keyword>
<reference evidence="15 16" key="2">
    <citation type="journal article" date="2012" name="Int. J. Syst. Evol. Microbiol.">
        <title>Magnetococcus marinus gen. nov., sp. nov., a marine, magnetotactic bacterium that represents a novel lineage (Magnetococcaceae fam. nov.; Magnetococcales ord. nov.) at the base of the Alphaproteobacteria.</title>
        <authorList>
            <person name="Bazylinski D.A."/>
            <person name="Williams T.J."/>
            <person name="Lefevre C.T."/>
            <person name="Berg R.J."/>
            <person name="Zhang C.L."/>
            <person name="Bowser S.S."/>
            <person name="Dean A.J."/>
            <person name="Beveridge T.J."/>
        </authorList>
    </citation>
    <scope>NUCLEOTIDE SEQUENCE [LARGE SCALE GENOMIC DNA]</scope>
    <source>
        <strain evidence="16">ATCC BAA-1437 / JCM 17883 / MC-1</strain>
    </source>
</reference>
<dbReference type="GO" id="GO:0004252">
    <property type="term" value="F:serine-type endopeptidase activity"/>
    <property type="evidence" value="ECO:0007669"/>
    <property type="project" value="InterPro"/>
</dbReference>
<keyword evidence="10" id="KW-0408">Iron</keyword>
<dbReference type="EMBL" id="CP000471">
    <property type="protein sequence ID" value="ABK44768.1"/>
    <property type="molecule type" value="Genomic_DNA"/>
</dbReference>
<keyword evidence="5 13" id="KW-0812">Transmembrane</keyword>
<evidence type="ECO:0000313" key="16">
    <source>
        <dbReference type="Proteomes" id="UP000002586"/>
    </source>
</evidence>
<dbReference type="CDD" id="cd06779">
    <property type="entry name" value="cpPDZ_Deg_HtrA-like"/>
    <property type="match status" value="1"/>
</dbReference>
<dbReference type="InterPro" id="IPR041489">
    <property type="entry name" value="PDZ_6"/>
</dbReference>
<evidence type="ECO:0000256" key="5">
    <source>
        <dbReference type="ARBA" id="ARBA00022692"/>
    </source>
</evidence>
<dbReference type="InterPro" id="IPR036280">
    <property type="entry name" value="Multihaem_cyt_sf"/>
</dbReference>
<evidence type="ECO:0000256" key="7">
    <source>
        <dbReference type="ARBA" id="ARBA00022801"/>
    </source>
</evidence>
<dbReference type="InterPro" id="IPR036034">
    <property type="entry name" value="PDZ_sf"/>
</dbReference>
<comment type="similarity">
    <text evidence="2">Belongs to the peptidase S1C family.</text>
</comment>
<evidence type="ECO:0000256" key="3">
    <source>
        <dbReference type="ARBA" id="ARBA00022591"/>
    </source>
</evidence>
<evidence type="ECO:0000256" key="8">
    <source>
        <dbReference type="ARBA" id="ARBA00022825"/>
    </source>
</evidence>
<comment type="subcellular location">
    <subcellularLocation>
        <location evidence="1">Magnetosome membrane</location>
        <topology evidence="1">Single-pass membrane protein</topology>
    </subcellularLocation>
</comment>
<dbReference type="InterPro" id="IPR009003">
    <property type="entry name" value="Peptidase_S1_PA"/>
</dbReference>
<dbReference type="STRING" id="156889.Mmc1_2267"/>
<dbReference type="AlphaFoldDB" id="A0L9X5"/>
<dbReference type="GO" id="GO:0110146">
    <property type="term" value="C:magnetosome membrane"/>
    <property type="evidence" value="ECO:0007669"/>
    <property type="project" value="UniProtKB-SubCell"/>
</dbReference>
<keyword evidence="8" id="KW-0720">Serine protease</keyword>
<evidence type="ECO:0000313" key="15">
    <source>
        <dbReference type="EMBL" id="ABK44768.1"/>
    </source>
</evidence>
<dbReference type="SUPFAM" id="SSF48695">
    <property type="entry name" value="Multiheme cytochromes"/>
    <property type="match status" value="1"/>
</dbReference>
<dbReference type="PANTHER" id="PTHR22939:SF129">
    <property type="entry name" value="SERINE PROTEASE HTRA2, MITOCHONDRIAL"/>
    <property type="match status" value="1"/>
</dbReference>
<dbReference type="eggNOG" id="COG0265">
    <property type="taxonomic scope" value="Bacteria"/>
</dbReference>
<evidence type="ECO:0000256" key="4">
    <source>
        <dbReference type="ARBA" id="ARBA00022670"/>
    </source>
</evidence>
<evidence type="ECO:0000256" key="10">
    <source>
        <dbReference type="ARBA" id="ARBA00023004"/>
    </source>
</evidence>
<dbReference type="InterPro" id="IPR001940">
    <property type="entry name" value="Peptidase_S1C"/>
</dbReference>
<proteinExistence type="inferred from homology"/>
<feature type="domain" description="PDZ" evidence="14">
    <location>
        <begin position="714"/>
        <end position="782"/>
    </location>
</feature>
<dbReference type="InterPro" id="IPR040963">
    <property type="entry name" value="MCR"/>
</dbReference>
<dbReference type="GO" id="GO:0006508">
    <property type="term" value="P:proteolysis"/>
    <property type="evidence" value="ECO:0007669"/>
    <property type="project" value="UniProtKB-KW"/>
</dbReference>
<dbReference type="GO" id="GO:0046872">
    <property type="term" value="F:metal ion binding"/>
    <property type="evidence" value="ECO:0007669"/>
    <property type="project" value="UniProtKB-KW"/>
</dbReference>
<evidence type="ECO:0000259" key="14">
    <source>
        <dbReference type="PROSITE" id="PS50106"/>
    </source>
</evidence>
<gene>
    <name evidence="15" type="ordered locus">Mmc1_2267</name>
</gene>
<evidence type="ECO:0000256" key="12">
    <source>
        <dbReference type="ARBA" id="ARBA00023178"/>
    </source>
</evidence>
<keyword evidence="11 13" id="KW-0472">Membrane</keyword>
<evidence type="ECO:0000256" key="6">
    <source>
        <dbReference type="ARBA" id="ARBA00022723"/>
    </source>
</evidence>
<dbReference type="Pfam" id="PF18509">
    <property type="entry name" value="MCR"/>
    <property type="match status" value="3"/>
</dbReference>
<keyword evidence="12" id="KW-1281">Magnetosome</keyword>
<reference evidence="16" key="1">
    <citation type="journal article" date="2009" name="Appl. Environ. Microbiol.">
        <title>Complete genome sequence of the chemolithoautotrophic marine magnetotactic coccus strain MC-1.</title>
        <authorList>
            <person name="Schubbe S."/>
            <person name="Williams T.J."/>
            <person name="Xie G."/>
            <person name="Kiss H.E."/>
            <person name="Brettin T.S."/>
            <person name="Martinez D."/>
            <person name="Ross C.A."/>
            <person name="Schuler D."/>
            <person name="Cox B.L."/>
            <person name="Nealson K.H."/>
            <person name="Bazylinski D.A."/>
        </authorList>
    </citation>
    <scope>NUCLEOTIDE SEQUENCE [LARGE SCALE GENOMIC DNA]</scope>
    <source>
        <strain evidence="16">ATCC BAA-1437 / JCM 17883 / MC-1</strain>
    </source>
</reference>
<dbReference type="PROSITE" id="PS50106">
    <property type="entry name" value="PDZ"/>
    <property type="match status" value="2"/>
</dbReference>
<feature type="transmembrane region" description="Helical" evidence="13">
    <location>
        <begin position="16"/>
        <end position="35"/>
    </location>
</feature>
<dbReference type="SUPFAM" id="SSF50494">
    <property type="entry name" value="Trypsin-like serine proteases"/>
    <property type="match status" value="1"/>
</dbReference>
<dbReference type="SUPFAM" id="SSF50156">
    <property type="entry name" value="PDZ domain-like"/>
    <property type="match status" value="2"/>
</dbReference>
<evidence type="ECO:0000256" key="2">
    <source>
        <dbReference type="ARBA" id="ARBA00010541"/>
    </source>
</evidence>
<feature type="domain" description="PDZ" evidence="14">
    <location>
        <begin position="509"/>
        <end position="595"/>
    </location>
</feature>
<keyword evidence="16" id="KW-1185">Reference proteome</keyword>
<dbReference type="HOGENOM" id="CLU_020120_1_0_5"/>
<dbReference type="Gene3D" id="2.30.42.10">
    <property type="match status" value="2"/>
</dbReference>
<dbReference type="Proteomes" id="UP000002586">
    <property type="component" value="Chromosome"/>
</dbReference>
<sequence length="803" mass="84375">MTPEQDPSCGRHYLKYLYMLWVGSFLLMLGGYWWADYQQKQEQTLAMSNRPVISAQVNAPAPDTAGNATTAQMGVSAVPVALNQPMMGAGNTALSIPQNVSGTFPFAHVVKLMMPSVVNVSATIMTTTADPNADPKRGLQFANPFSGIATESIGSGIVVTEDGYILSNFHVVENAKQVFVTLFNDQGTVKLPADVIALDSRRDLALLKVEADTPLQPAPFGDSKIVDIGDPVIAIGSPFGLDQTVSKGIISGKRKAVNIGGTVHKNLLQTDAAINRGNSGGPLVAADGSVVGVNTAIYTTTSAFAGVGFAVPSNTAREFLEEQIQLPVLTPLNATMLPVAAPNAPPIAADAVLTHGDKGPCENCHQILPAANAQPVAARPPPPIPANAVMPHGDRGPCENCHQILPAANGQPVAARPPPPIPANAVMPHGDRGPCENCHQILPAANGQPVAMQQGMGQGGGGQGGGGQGMGRHRNRADRMFSFDPNGAFALPAAATLPVDSGMAVPAEIMAIVNSKMGVTFQVLNVELAAQVGSPYPKGLLVDQVSVGSTSDQAGLQKGDVVIKADGKWLDSLAALAELVQAGNEQIRLSVVRGGRREELVIGLAQLQAGPGAQMQPVAMNQTQGMTQPNLGYNLQQPMQQPMQQPSMQQPMQQPSMQQPMQQFSMQQPQEPMQAQNWNNPAQNGATPAWQGNNRAPNMNGAPPKPAPTEFEWMGMEIMPITPARISRQPMLKGKSGGVITDLGAASPAMRAGVQRGDVVVAINGQAVSDGRTIDQAIKAAKGKQWALLEIERNGTRMFVKVQ</sequence>
<dbReference type="KEGG" id="mgm:Mmc1_2267"/>
<evidence type="ECO:0000256" key="1">
    <source>
        <dbReference type="ARBA" id="ARBA00004206"/>
    </source>
</evidence>
<dbReference type="Pfam" id="PF13365">
    <property type="entry name" value="Trypsin_2"/>
    <property type="match status" value="1"/>
</dbReference>
<dbReference type="Pfam" id="PF17820">
    <property type="entry name" value="PDZ_6"/>
    <property type="match status" value="2"/>
</dbReference>
<keyword evidence="7" id="KW-0378">Hydrolase</keyword>
<name>A0L9X5_MAGMM</name>
<keyword evidence="6" id="KW-0479">Metal-binding</keyword>
<dbReference type="InterPro" id="IPR001478">
    <property type="entry name" value="PDZ"/>
</dbReference>
<accession>A0L9X5</accession>
<keyword evidence="9 13" id="KW-1133">Transmembrane helix</keyword>